<feature type="compositionally biased region" description="Low complexity" evidence="1">
    <location>
        <begin position="246"/>
        <end position="256"/>
    </location>
</feature>
<feature type="region of interest" description="Disordered" evidence="1">
    <location>
        <begin position="334"/>
        <end position="356"/>
    </location>
</feature>
<evidence type="ECO:0000313" key="2">
    <source>
        <dbReference type="Proteomes" id="UP000694857"/>
    </source>
</evidence>
<reference evidence="2" key="1">
    <citation type="submission" date="2024-06" db="UniProtKB">
        <authorList>
            <consortium name="RefSeq"/>
        </authorList>
    </citation>
    <scope>NUCLEOTIDE SEQUENCE [LARGE SCALE GENOMIC DNA]</scope>
</reference>
<gene>
    <name evidence="3" type="primary">LOC118905033</name>
</gene>
<dbReference type="Proteomes" id="UP000694857">
    <property type="component" value="Chromosome 12"/>
</dbReference>
<feature type="region of interest" description="Disordered" evidence="1">
    <location>
        <begin position="23"/>
        <end position="59"/>
    </location>
</feature>
<protein>
    <submittedName>
        <fullName evidence="3">Translation initiation factor IF-2-like</fullName>
    </submittedName>
</protein>
<feature type="compositionally biased region" description="Low complexity" evidence="1">
    <location>
        <begin position="44"/>
        <end position="59"/>
    </location>
</feature>
<organism evidence="2 3">
    <name type="scientific">Balaenoptera musculus</name>
    <name type="common">Blue whale</name>
    <dbReference type="NCBI Taxonomy" id="9771"/>
    <lineage>
        <taxon>Eukaryota</taxon>
        <taxon>Metazoa</taxon>
        <taxon>Chordata</taxon>
        <taxon>Craniata</taxon>
        <taxon>Vertebrata</taxon>
        <taxon>Euteleostomi</taxon>
        <taxon>Mammalia</taxon>
        <taxon>Eutheria</taxon>
        <taxon>Laurasiatheria</taxon>
        <taxon>Artiodactyla</taxon>
        <taxon>Whippomorpha</taxon>
        <taxon>Cetacea</taxon>
        <taxon>Mysticeti</taxon>
        <taxon>Balaenopteridae</taxon>
        <taxon>Balaenoptera</taxon>
    </lineage>
</organism>
<dbReference type="KEGG" id="bmus:118905033"/>
<feature type="region of interest" description="Disordered" evidence="1">
    <location>
        <begin position="101"/>
        <end position="277"/>
    </location>
</feature>
<feature type="compositionally biased region" description="Gly residues" evidence="1">
    <location>
        <begin position="135"/>
        <end position="165"/>
    </location>
</feature>
<feature type="compositionally biased region" description="Polar residues" evidence="1">
    <location>
        <begin position="347"/>
        <end position="356"/>
    </location>
</feature>
<accession>A0A8B8Z219</accession>
<name>A0A8B8Z219_BALMU</name>
<feature type="compositionally biased region" description="Low complexity" evidence="1">
    <location>
        <begin position="191"/>
        <end position="200"/>
    </location>
</feature>
<evidence type="ECO:0000256" key="1">
    <source>
        <dbReference type="SAM" id="MobiDB-lite"/>
    </source>
</evidence>
<dbReference type="AlphaFoldDB" id="A0A8B8Z219"/>
<proteinExistence type="predicted"/>
<sequence length="380" mass="38946">MTYKEGRLASPLSSTPYITVQSCSPPTDPCSDAPPGRTHSLRTRSGSPAALGALGSRGSGRVCCRSRLLLAPLRGRAALPGTRLGGTAHCRTRSLEGVGWGRGRGGAGAGRARVLTERAGGGAERSGRPTRAAAGAGGAGGAGVAGGGGPGAAGPEGGRAGGGAAAPGQCRLPRGGRSGTASVSAPRPPWRGRAPGAAARQLSGGGGLRGTQRARGRPVRDDCASRPRPPANRSRPDGPAAPRPPGSSSSAAAGPGKVCGASAGRPDPRGLRGASSAGPRWKRHILKSWELINFSKERCWIIMHKVCFENLLINISNIWPEYIDHLPCGRHPRAAPVASAGTDRESQPSGKKCTQSSLPSKIYLDRKPFLKSVWYCLHYS</sequence>
<dbReference type="PROSITE" id="PS51257">
    <property type="entry name" value="PROKAR_LIPOPROTEIN"/>
    <property type="match status" value="1"/>
</dbReference>
<dbReference type="RefSeq" id="XP_036727131.1">
    <property type="nucleotide sequence ID" value="XM_036871236.1"/>
</dbReference>
<reference evidence="3" key="2">
    <citation type="submission" date="2025-08" db="UniProtKB">
        <authorList>
            <consortium name="RefSeq"/>
        </authorList>
    </citation>
    <scope>IDENTIFICATION</scope>
    <source>
        <tissue evidence="3">Epidermis and Blubber</tissue>
    </source>
</reference>
<dbReference type="GeneID" id="118905033"/>
<evidence type="ECO:0000313" key="3">
    <source>
        <dbReference type="RefSeq" id="XP_036727131.1"/>
    </source>
</evidence>
<keyword evidence="2" id="KW-1185">Reference proteome</keyword>